<dbReference type="Proteomes" id="UP000003434">
    <property type="component" value="Unassembled WGS sequence"/>
</dbReference>
<dbReference type="AlphaFoldDB" id="E6LRG6"/>
<dbReference type="EMBL" id="AEPW01000100">
    <property type="protein sequence ID" value="EFU75578.1"/>
    <property type="molecule type" value="Genomic_DNA"/>
</dbReference>
<organism evidence="2 3">
    <name type="scientific">Lachnoanaerobaculum saburreum DSM 3986</name>
    <dbReference type="NCBI Taxonomy" id="887325"/>
    <lineage>
        <taxon>Bacteria</taxon>
        <taxon>Bacillati</taxon>
        <taxon>Bacillota</taxon>
        <taxon>Clostridia</taxon>
        <taxon>Lachnospirales</taxon>
        <taxon>Lachnospiraceae</taxon>
        <taxon>Lachnoanaerobaculum</taxon>
    </lineage>
</organism>
<keyword evidence="1" id="KW-0812">Transmembrane</keyword>
<sequence length="45" mass="5417">MKYFHKASLLSNLLLFTKIKVYLILYIKMILYGIHTKIVYIIQNI</sequence>
<protein>
    <submittedName>
        <fullName evidence="2">Uncharacterized protein</fullName>
    </submittedName>
</protein>
<accession>E6LRG6</accession>
<gene>
    <name evidence="2" type="ORF">HMPREF0381_2551</name>
</gene>
<evidence type="ECO:0000313" key="2">
    <source>
        <dbReference type="EMBL" id="EFU75578.1"/>
    </source>
</evidence>
<dbReference type="HOGENOM" id="CLU_3201432_0_0_9"/>
<proteinExistence type="predicted"/>
<feature type="transmembrane region" description="Helical" evidence="1">
    <location>
        <begin position="21"/>
        <end position="42"/>
    </location>
</feature>
<reference evidence="2 3" key="1">
    <citation type="submission" date="2010-12" db="EMBL/GenBank/DDBJ databases">
        <authorList>
            <person name="Muzny D."/>
            <person name="Qin X."/>
            <person name="Deng J."/>
            <person name="Jiang H."/>
            <person name="Liu Y."/>
            <person name="Qu J."/>
            <person name="Song X.-Z."/>
            <person name="Zhang L."/>
            <person name="Thornton R."/>
            <person name="Coyle M."/>
            <person name="Francisco L."/>
            <person name="Jackson L."/>
            <person name="Javaid M."/>
            <person name="Korchina V."/>
            <person name="Kovar C."/>
            <person name="Mata R."/>
            <person name="Mathew T."/>
            <person name="Ngo R."/>
            <person name="Nguyen L."/>
            <person name="Nguyen N."/>
            <person name="Okwuonu G."/>
            <person name="Ongeri F."/>
            <person name="Pham C."/>
            <person name="Simmons D."/>
            <person name="Wilczek-Boney K."/>
            <person name="Hale W."/>
            <person name="Jakkamsetti A."/>
            <person name="Pham P."/>
            <person name="Ruth R."/>
            <person name="San Lucas F."/>
            <person name="Warren J."/>
            <person name="Zhang J."/>
            <person name="Zhao Z."/>
            <person name="Zhou C."/>
            <person name="Zhu D."/>
            <person name="Lee S."/>
            <person name="Bess C."/>
            <person name="Blankenburg K."/>
            <person name="Forbes L."/>
            <person name="Fu Q."/>
            <person name="Gubbala S."/>
            <person name="Hirani K."/>
            <person name="Jayaseelan J.C."/>
            <person name="Lara F."/>
            <person name="Munidasa M."/>
            <person name="Palculict T."/>
            <person name="Patil S."/>
            <person name="Pu L.-L."/>
            <person name="Saada N."/>
            <person name="Tang L."/>
            <person name="Weissenberger G."/>
            <person name="Zhu Y."/>
            <person name="Hemphill L."/>
            <person name="Shang Y."/>
            <person name="Youmans B."/>
            <person name="Ayvaz T."/>
            <person name="Ross M."/>
            <person name="Santibanez J."/>
            <person name="Aqrawi P."/>
            <person name="Gross S."/>
            <person name="Joshi V."/>
            <person name="Fowler G."/>
            <person name="Nazareth L."/>
            <person name="Reid J."/>
            <person name="Worley K."/>
            <person name="Petrosino J."/>
            <person name="Highlander S."/>
            <person name="Gibbs R."/>
        </authorList>
    </citation>
    <scope>NUCLEOTIDE SEQUENCE [LARGE SCALE GENOMIC DNA]</scope>
    <source>
        <strain evidence="2 3">DSM 3986</strain>
    </source>
</reference>
<keyword evidence="1" id="KW-1133">Transmembrane helix</keyword>
<comment type="caution">
    <text evidence="2">The sequence shown here is derived from an EMBL/GenBank/DDBJ whole genome shotgun (WGS) entry which is preliminary data.</text>
</comment>
<name>E6LRG6_9FIRM</name>
<evidence type="ECO:0000313" key="3">
    <source>
        <dbReference type="Proteomes" id="UP000003434"/>
    </source>
</evidence>
<evidence type="ECO:0000256" key="1">
    <source>
        <dbReference type="SAM" id="Phobius"/>
    </source>
</evidence>
<keyword evidence="1" id="KW-0472">Membrane</keyword>